<feature type="transmembrane region" description="Helical" evidence="1">
    <location>
        <begin position="62"/>
        <end position="80"/>
    </location>
</feature>
<keyword evidence="1" id="KW-1133">Transmembrane helix</keyword>
<name>A0A8S1JBW2_9CHLO</name>
<proteinExistence type="predicted"/>
<keyword evidence="1" id="KW-0472">Membrane</keyword>
<accession>A0A8S1JBW2</accession>
<protein>
    <submittedName>
        <fullName evidence="2">Uncharacterized protein</fullName>
    </submittedName>
</protein>
<dbReference type="Proteomes" id="UP000708148">
    <property type="component" value="Unassembled WGS sequence"/>
</dbReference>
<dbReference type="EMBL" id="CAJHUC010002820">
    <property type="protein sequence ID" value="CAD7704427.1"/>
    <property type="molecule type" value="Genomic_DNA"/>
</dbReference>
<keyword evidence="3" id="KW-1185">Reference proteome</keyword>
<organism evidence="2 3">
    <name type="scientific">Ostreobium quekettii</name>
    <dbReference type="NCBI Taxonomy" id="121088"/>
    <lineage>
        <taxon>Eukaryota</taxon>
        <taxon>Viridiplantae</taxon>
        <taxon>Chlorophyta</taxon>
        <taxon>core chlorophytes</taxon>
        <taxon>Ulvophyceae</taxon>
        <taxon>TCBD clade</taxon>
        <taxon>Bryopsidales</taxon>
        <taxon>Ostreobineae</taxon>
        <taxon>Ostreobiaceae</taxon>
        <taxon>Ostreobium</taxon>
    </lineage>
</organism>
<evidence type="ECO:0000313" key="3">
    <source>
        <dbReference type="Proteomes" id="UP000708148"/>
    </source>
</evidence>
<evidence type="ECO:0000313" key="2">
    <source>
        <dbReference type="EMBL" id="CAD7704427.1"/>
    </source>
</evidence>
<reference evidence="2" key="1">
    <citation type="submission" date="2020-12" db="EMBL/GenBank/DDBJ databases">
        <authorList>
            <person name="Iha C."/>
        </authorList>
    </citation>
    <scope>NUCLEOTIDE SEQUENCE</scope>
</reference>
<keyword evidence="1" id="KW-0812">Transmembrane</keyword>
<comment type="caution">
    <text evidence="2">The sequence shown here is derived from an EMBL/GenBank/DDBJ whole genome shotgun (WGS) entry which is preliminary data.</text>
</comment>
<dbReference type="AlphaFoldDB" id="A0A8S1JBW2"/>
<sequence>MSRPNKPVEKLVHKRSSIWCGSHKSNKQEAANCTSFGGDTLQHKVVDWAACLARRSDSAVEGFLCGIVFIVFTVQGWRFGSLGKDNWTEMESLQVLGGGVGDMFVTE</sequence>
<evidence type="ECO:0000256" key="1">
    <source>
        <dbReference type="SAM" id="Phobius"/>
    </source>
</evidence>
<gene>
    <name evidence="2" type="ORF">OSTQU699_LOCUS9782</name>
</gene>